<dbReference type="InterPro" id="IPR013087">
    <property type="entry name" value="Znf_C2H2_type"/>
</dbReference>
<feature type="domain" description="C2H2-type" evidence="8">
    <location>
        <begin position="58"/>
        <end position="85"/>
    </location>
</feature>
<keyword evidence="6" id="KW-0539">Nucleus</keyword>
<evidence type="ECO:0000256" key="5">
    <source>
        <dbReference type="ARBA" id="ARBA00022833"/>
    </source>
</evidence>
<keyword evidence="2" id="KW-0479">Metal-binding</keyword>
<sequence length="592" mass="70005">MKLECGGQKIISCSICPTKFSQTIELRRHIKHLHSIYLPPKFLVPKRIFGFPAQSRGFCCSTCGKCYRLKTGLYKHVHYECGGQKKFCCSVYFEGRWVCQKCNRAYTLRCNLGRHMKYECGGKRPFACRYCNYSFTQKSSLQRHMSAIHKVDLNPVPVLDSMFMNRNYNLYFFVPEVPNWDMYGSFVPVPAKTAEPSFPMNVTPYRRFWCKNCRKIFPSKYLLKRHMKLGCKMEPRASQYACNLCPYKSTYKANMDRHVRNVHESAAASRYRCDLCGFYSNYRFCVRRHLKSVHRITGPEEKKAQKKKDTESEPEFINEESLEEVYEEEVYEEEMITYEVVEEIEIEEEEGGEKIFDIEEVVQEEIVEEVEKKNEEEMIVEEKEKKVAVKKEATKKKNKKKYKRRSKMCQCEYCGNIYAWSTSLARHLRVCRKRKDNKKGNDEPQENVEIKDEESIKKPVVKSVKILRAGAPEKKLLKRAGAPASSSKQYEHEMKKYKSADGMYTCWGCGRKYHWASSLSRHRTIHCGPRNKMKYVCKLCSYKSGYRGNFLRHLKTPRHKRNARFKKMQKIMEEAIRNEDEEEEEFEEEYDI</sequence>
<feature type="domain" description="C2H2-type" evidence="8">
    <location>
        <begin position="208"/>
        <end position="235"/>
    </location>
</feature>
<reference evidence="9 10" key="1">
    <citation type="journal article" date="2021" name="J. Hered.">
        <title>A chromosome-level genome assembly of the parasitoid wasp, Cotesia glomerata (Hymenoptera: Braconidae).</title>
        <authorList>
            <person name="Pinto B.J."/>
            <person name="Weis J.J."/>
            <person name="Gamble T."/>
            <person name="Ode P.J."/>
            <person name="Paul R."/>
            <person name="Zaspel J.M."/>
        </authorList>
    </citation>
    <scope>NUCLEOTIDE SEQUENCE [LARGE SCALE GENOMIC DNA]</scope>
    <source>
        <strain evidence="9">CgM1</strain>
    </source>
</reference>
<dbReference type="Gene3D" id="3.30.160.60">
    <property type="entry name" value="Classic Zinc Finger"/>
    <property type="match status" value="4"/>
</dbReference>
<dbReference type="GO" id="GO:0005634">
    <property type="term" value="C:nucleus"/>
    <property type="evidence" value="ECO:0007669"/>
    <property type="project" value="UniProtKB-SubCell"/>
</dbReference>
<feature type="domain" description="C2H2-type" evidence="8">
    <location>
        <begin position="240"/>
        <end position="268"/>
    </location>
</feature>
<evidence type="ECO:0000256" key="4">
    <source>
        <dbReference type="ARBA" id="ARBA00022771"/>
    </source>
</evidence>
<dbReference type="EMBL" id="JAHXZJ010001119">
    <property type="protein sequence ID" value="KAH0553741.1"/>
    <property type="molecule type" value="Genomic_DNA"/>
</dbReference>
<evidence type="ECO:0000313" key="10">
    <source>
        <dbReference type="Proteomes" id="UP000826195"/>
    </source>
</evidence>
<organism evidence="9 10">
    <name type="scientific">Cotesia glomerata</name>
    <name type="common">Lepidopteran parasitic wasp</name>
    <name type="synonym">Apanteles glomeratus</name>
    <dbReference type="NCBI Taxonomy" id="32391"/>
    <lineage>
        <taxon>Eukaryota</taxon>
        <taxon>Metazoa</taxon>
        <taxon>Ecdysozoa</taxon>
        <taxon>Arthropoda</taxon>
        <taxon>Hexapoda</taxon>
        <taxon>Insecta</taxon>
        <taxon>Pterygota</taxon>
        <taxon>Neoptera</taxon>
        <taxon>Endopterygota</taxon>
        <taxon>Hymenoptera</taxon>
        <taxon>Apocrita</taxon>
        <taxon>Ichneumonoidea</taxon>
        <taxon>Braconidae</taxon>
        <taxon>Microgastrinae</taxon>
        <taxon>Cotesia</taxon>
    </lineage>
</organism>
<accession>A0AAV7I5D8</accession>
<dbReference type="InterPro" id="IPR036236">
    <property type="entry name" value="Znf_C2H2_sf"/>
</dbReference>
<keyword evidence="5" id="KW-0862">Zinc</keyword>
<dbReference type="AlphaFoldDB" id="A0AAV7I5D8"/>
<dbReference type="SMART" id="SM00355">
    <property type="entry name" value="ZnF_C2H2"/>
    <property type="match status" value="10"/>
</dbReference>
<evidence type="ECO:0000256" key="6">
    <source>
        <dbReference type="ARBA" id="ARBA00023242"/>
    </source>
</evidence>
<dbReference type="PROSITE" id="PS00028">
    <property type="entry name" value="ZINC_FINGER_C2H2_1"/>
    <property type="match status" value="3"/>
</dbReference>
<feature type="domain" description="C2H2-type" evidence="8">
    <location>
        <begin position="504"/>
        <end position="531"/>
    </location>
</feature>
<dbReference type="Proteomes" id="UP000826195">
    <property type="component" value="Unassembled WGS sequence"/>
</dbReference>
<keyword evidence="3" id="KW-0677">Repeat</keyword>
<dbReference type="SUPFAM" id="SSF57667">
    <property type="entry name" value="beta-beta-alpha zinc fingers"/>
    <property type="match status" value="4"/>
</dbReference>
<proteinExistence type="predicted"/>
<comment type="caution">
    <text evidence="9">The sequence shown here is derived from an EMBL/GenBank/DDBJ whole genome shotgun (WGS) entry which is preliminary data.</text>
</comment>
<feature type="domain" description="C2H2-type" evidence="8">
    <location>
        <begin position="97"/>
        <end position="125"/>
    </location>
</feature>
<evidence type="ECO:0000313" key="9">
    <source>
        <dbReference type="EMBL" id="KAH0553741.1"/>
    </source>
</evidence>
<dbReference type="PROSITE" id="PS50157">
    <property type="entry name" value="ZINC_FINGER_C2H2_2"/>
    <property type="match status" value="8"/>
</dbReference>
<dbReference type="PANTHER" id="PTHR24394">
    <property type="entry name" value="ZINC FINGER PROTEIN"/>
    <property type="match status" value="1"/>
</dbReference>
<name>A0AAV7I5D8_COTGL</name>
<evidence type="ECO:0000256" key="2">
    <source>
        <dbReference type="ARBA" id="ARBA00022723"/>
    </source>
</evidence>
<dbReference type="FunFam" id="3.30.160.60:FF:000100">
    <property type="entry name" value="Zinc finger 45-like"/>
    <property type="match status" value="1"/>
</dbReference>
<comment type="subcellular location">
    <subcellularLocation>
        <location evidence="1">Nucleus</location>
    </subcellularLocation>
</comment>
<keyword evidence="4 7" id="KW-0863">Zinc-finger</keyword>
<evidence type="ECO:0000256" key="1">
    <source>
        <dbReference type="ARBA" id="ARBA00004123"/>
    </source>
</evidence>
<dbReference type="PANTHER" id="PTHR24394:SF44">
    <property type="entry name" value="ZINC FINGER PROTEIN 271-LIKE"/>
    <property type="match status" value="1"/>
</dbReference>
<protein>
    <recommendedName>
        <fullName evidence="8">C2H2-type domain-containing protein</fullName>
    </recommendedName>
</protein>
<feature type="domain" description="C2H2-type" evidence="8">
    <location>
        <begin position="11"/>
        <end position="39"/>
    </location>
</feature>
<dbReference type="Pfam" id="PF00096">
    <property type="entry name" value="zf-C2H2"/>
    <property type="match status" value="3"/>
</dbReference>
<evidence type="ECO:0000256" key="3">
    <source>
        <dbReference type="ARBA" id="ARBA00022737"/>
    </source>
</evidence>
<dbReference type="GO" id="GO:0000981">
    <property type="term" value="F:DNA-binding transcription factor activity, RNA polymerase II-specific"/>
    <property type="evidence" value="ECO:0007669"/>
    <property type="project" value="TreeGrafter"/>
</dbReference>
<keyword evidence="10" id="KW-1185">Reference proteome</keyword>
<evidence type="ECO:0000259" key="8">
    <source>
        <dbReference type="PROSITE" id="PS50157"/>
    </source>
</evidence>
<feature type="domain" description="C2H2-type" evidence="8">
    <location>
        <begin position="126"/>
        <end position="149"/>
    </location>
</feature>
<dbReference type="GO" id="GO:0008270">
    <property type="term" value="F:zinc ion binding"/>
    <property type="evidence" value="ECO:0007669"/>
    <property type="project" value="UniProtKB-KW"/>
</dbReference>
<gene>
    <name evidence="9" type="ORF">KQX54_003848</name>
</gene>
<evidence type="ECO:0000256" key="7">
    <source>
        <dbReference type="PROSITE-ProRule" id="PRU00042"/>
    </source>
</evidence>
<feature type="domain" description="C2H2-type" evidence="8">
    <location>
        <begin position="271"/>
        <end position="299"/>
    </location>
</feature>